<gene>
    <name evidence="2" type="ORF">EXIGLDRAFT_722095</name>
</gene>
<feature type="compositionally biased region" description="Low complexity" evidence="1">
    <location>
        <begin position="437"/>
        <end position="453"/>
    </location>
</feature>
<organism evidence="2 3">
    <name type="scientific">Exidia glandulosa HHB12029</name>
    <dbReference type="NCBI Taxonomy" id="1314781"/>
    <lineage>
        <taxon>Eukaryota</taxon>
        <taxon>Fungi</taxon>
        <taxon>Dikarya</taxon>
        <taxon>Basidiomycota</taxon>
        <taxon>Agaricomycotina</taxon>
        <taxon>Agaricomycetes</taxon>
        <taxon>Auriculariales</taxon>
        <taxon>Exidiaceae</taxon>
        <taxon>Exidia</taxon>
    </lineage>
</organism>
<evidence type="ECO:0000256" key="1">
    <source>
        <dbReference type="SAM" id="MobiDB-lite"/>
    </source>
</evidence>
<dbReference type="AlphaFoldDB" id="A0A165FFN4"/>
<keyword evidence="3" id="KW-1185">Reference proteome</keyword>
<evidence type="ECO:0000313" key="2">
    <source>
        <dbReference type="EMBL" id="KZV88914.1"/>
    </source>
</evidence>
<dbReference type="OrthoDB" id="10589756at2759"/>
<name>A0A165FFN4_EXIGL</name>
<feature type="region of interest" description="Disordered" evidence="1">
    <location>
        <begin position="136"/>
        <end position="179"/>
    </location>
</feature>
<feature type="region of interest" description="Disordered" evidence="1">
    <location>
        <begin position="523"/>
        <end position="549"/>
    </location>
</feature>
<accession>A0A165FFN4</accession>
<feature type="region of interest" description="Disordered" evidence="1">
    <location>
        <begin position="1"/>
        <end position="23"/>
    </location>
</feature>
<feature type="compositionally biased region" description="Polar residues" evidence="1">
    <location>
        <begin position="13"/>
        <end position="22"/>
    </location>
</feature>
<proteinExistence type="predicted"/>
<dbReference type="InParanoid" id="A0A165FFN4"/>
<reference evidence="2 3" key="1">
    <citation type="journal article" date="2016" name="Mol. Biol. Evol.">
        <title>Comparative Genomics of Early-Diverging Mushroom-Forming Fungi Provides Insights into the Origins of Lignocellulose Decay Capabilities.</title>
        <authorList>
            <person name="Nagy L.G."/>
            <person name="Riley R."/>
            <person name="Tritt A."/>
            <person name="Adam C."/>
            <person name="Daum C."/>
            <person name="Floudas D."/>
            <person name="Sun H."/>
            <person name="Yadav J.S."/>
            <person name="Pangilinan J."/>
            <person name="Larsson K.H."/>
            <person name="Matsuura K."/>
            <person name="Barry K."/>
            <person name="Labutti K."/>
            <person name="Kuo R."/>
            <person name="Ohm R.A."/>
            <person name="Bhattacharya S.S."/>
            <person name="Shirouzu T."/>
            <person name="Yoshinaga Y."/>
            <person name="Martin F.M."/>
            <person name="Grigoriev I.V."/>
            <person name="Hibbett D.S."/>
        </authorList>
    </citation>
    <scope>NUCLEOTIDE SEQUENCE [LARGE SCALE GENOMIC DNA]</scope>
    <source>
        <strain evidence="2 3">HHB12029</strain>
    </source>
</reference>
<dbReference type="Proteomes" id="UP000077266">
    <property type="component" value="Unassembled WGS sequence"/>
</dbReference>
<evidence type="ECO:0000313" key="3">
    <source>
        <dbReference type="Proteomes" id="UP000077266"/>
    </source>
</evidence>
<feature type="compositionally biased region" description="Low complexity" evidence="1">
    <location>
        <begin position="364"/>
        <end position="373"/>
    </location>
</feature>
<feature type="region of interest" description="Disordered" evidence="1">
    <location>
        <begin position="421"/>
        <end position="477"/>
    </location>
</feature>
<protein>
    <submittedName>
        <fullName evidence="2">Uncharacterized protein</fullName>
    </submittedName>
</protein>
<feature type="region of interest" description="Disordered" evidence="1">
    <location>
        <begin position="339"/>
        <end position="380"/>
    </location>
</feature>
<feature type="region of interest" description="Disordered" evidence="1">
    <location>
        <begin position="70"/>
        <end position="92"/>
    </location>
</feature>
<dbReference type="EMBL" id="KV426086">
    <property type="protein sequence ID" value="KZV88914.1"/>
    <property type="molecule type" value="Genomic_DNA"/>
</dbReference>
<sequence>MSVAFAVPHDPRQNGSPVQHAQEQARLTAAVDDGVDADALQHYLLMKIQCAGARPTSRAQIHEAITDLLQSPTPAGTNPAPPQELSSRVDLTQSASASVDDFAGSARSLFFGRRSSSSRTVLSVLNAVLAPRKLLQKRKRDTSTSPPVEDDSPVPVDKRRKVLGAGAPPRSPRTEDARRGLLFGLSRSGTRRIAHDADVFGPDASKSPRLTTSRSVSSWRLRLEHERRGVFSPSSGGGGASPLIGSLMSLVLSPQPEQLPSGSPARLALSVEKKLKTPYSSLAAFRFPVVTPANRMQQQQPLQPLSEVRLPDMAFSPDGLRLSADSLFGLYSSSTPSLPMQFPPSPSLLSDEDLEEPTMRASGSIPFPTTSSPSPSPRVQVEMPSLPRFAFACSPGAIRFFMHGDRNRDVELEMDDGYLHDDFPASPSSHLRPSPVARPTNPTPTAASSSSMSLYDDEQPGLGYTFSTEAGSPSMPLRLSTASQDVRYALLSEWDDPLPGPMLDALRVRSASDARRVDAAMEADAHNWNGAEESPDPDGMFERNSSTAKDKSVVAPRRWRALELAFRR</sequence>